<sequence length="189" mass="20482">MVQSAGEVNNVFIGGYYRDAAPQPAPDKPSLAEQRQKFHFEFLNHSLKQAEWTFRLSVWFMTGGAAVILVGAVLALLHAGSPSHGYVPLVTSLTGALITVGGGALAVHARRARAHVTEQAQRIEDKIDADHQLETATTFINRVSDPDAKDRLNAAAAMKALNMQANQTMVNRLLPSDQPKEIEPGDTTE</sequence>
<keyword evidence="1" id="KW-0812">Transmembrane</keyword>
<keyword evidence="4" id="KW-1185">Reference proteome</keyword>
<gene>
    <name evidence="3" type="ORF">GQF42_19960</name>
</gene>
<reference evidence="3 4" key="1">
    <citation type="submission" date="2019-12" db="EMBL/GenBank/DDBJ databases">
        <title>Streptomyces sp. strain T44 isolated from rhizosphere soil of Broussonetia papyrifera.</title>
        <authorList>
            <person name="Mo P."/>
        </authorList>
    </citation>
    <scope>NUCLEOTIDE SEQUENCE [LARGE SCALE GENOMIC DNA]</scope>
    <source>
        <strain evidence="3 4">T44</strain>
    </source>
</reference>
<feature type="transmembrane region" description="Helical" evidence="1">
    <location>
        <begin position="85"/>
        <end position="107"/>
    </location>
</feature>
<dbReference type="InterPro" id="IPR048567">
    <property type="entry name" value="CyanoTRADDas_TM"/>
</dbReference>
<keyword evidence="1" id="KW-0472">Membrane</keyword>
<dbReference type="Pfam" id="PF20712">
    <property type="entry name" value="CyanoTRADDas_TM"/>
    <property type="match status" value="1"/>
</dbReference>
<evidence type="ECO:0000313" key="3">
    <source>
        <dbReference type="EMBL" id="QHA09706.1"/>
    </source>
</evidence>
<proteinExistence type="predicted"/>
<dbReference type="Proteomes" id="UP000436138">
    <property type="component" value="Chromosome"/>
</dbReference>
<evidence type="ECO:0000313" key="4">
    <source>
        <dbReference type="Proteomes" id="UP000436138"/>
    </source>
</evidence>
<evidence type="ECO:0000259" key="2">
    <source>
        <dbReference type="Pfam" id="PF20712"/>
    </source>
</evidence>
<keyword evidence="1" id="KW-1133">Transmembrane helix</keyword>
<feature type="domain" description="Cyanobacterial TRADD-N associated 2 transmembrane" evidence="2">
    <location>
        <begin position="46"/>
        <end position="115"/>
    </location>
</feature>
<feature type="transmembrane region" description="Helical" evidence="1">
    <location>
        <begin position="56"/>
        <end position="79"/>
    </location>
</feature>
<evidence type="ECO:0000256" key="1">
    <source>
        <dbReference type="SAM" id="Phobius"/>
    </source>
</evidence>
<dbReference type="KEGG" id="sbro:GQF42_19960"/>
<name>A0A6I6NNU2_9ACTN</name>
<accession>A0A6I6NNU2</accession>
<protein>
    <recommendedName>
        <fullName evidence="2">Cyanobacterial TRADD-N associated 2 transmembrane domain-containing protein</fullName>
    </recommendedName>
</protein>
<dbReference type="EMBL" id="CP047020">
    <property type="protein sequence ID" value="QHA09706.1"/>
    <property type="molecule type" value="Genomic_DNA"/>
</dbReference>
<organism evidence="3 4">
    <name type="scientific">Streptomyces broussonetiae</name>
    <dbReference type="NCBI Taxonomy" id="2686304"/>
    <lineage>
        <taxon>Bacteria</taxon>
        <taxon>Bacillati</taxon>
        <taxon>Actinomycetota</taxon>
        <taxon>Actinomycetes</taxon>
        <taxon>Kitasatosporales</taxon>
        <taxon>Streptomycetaceae</taxon>
        <taxon>Streptomyces</taxon>
    </lineage>
</organism>
<dbReference type="AlphaFoldDB" id="A0A6I6NNU2"/>